<keyword evidence="2" id="KW-1185">Reference proteome</keyword>
<comment type="caution">
    <text evidence="1">The sequence shown here is derived from an EMBL/GenBank/DDBJ whole genome shotgun (WGS) entry which is preliminary data.</text>
</comment>
<sequence>MVEAIINTQSEAKRVLCYQTLYRVFSHETAPNYTNYDGAQHIVQTVTTVHAPSFSAEPKFMSAQRLLLQIKWYVPSIPPSVSPSSPAARTPGFNCDLILGCAHPEPASQFRPFIEAREFRHSLRRATRSASGLTEMPGKHAAKSLGDIPTNIAQILSVPTGLDSPNGRVNLLRNQRRGGIENLLPVHRTQRVLDQSSVLSCSLPVRAQGNLRALSQPFKRILTPQNFLPGTGSIEILLLFDHQCFVDISCFPLTTRRMPKKKDDEEKIKRACEDILRRVQNGQKKDIKTPPGLPGVLKLNLRPARKSEETKPHVEQAKQNTALVQKHAGFDGPATSFQFFLSFDSLANLHGYGGVLCDLTPKNSGGKGAKVRERKCEYEPVGTDSIEHQEMISQFTAYPSERHQAIFF</sequence>
<proteinExistence type="predicted"/>
<accession>A0AAD6TDN6</accession>
<dbReference type="Proteomes" id="UP001218188">
    <property type="component" value="Unassembled WGS sequence"/>
</dbReference>
<evidence type="ECO:0000313" key="1">
    <source>
        <dbReference type="EMBL" id="KAJ7044279.1"/>
    </source>
</evidence>
<gene>
    <name evidence="1" type="ORF">C8F04DRAFT_1174719</name>
</gene>
<organism evidence="1 2">
    <name type="scientific">Mycena alexandri</name>
    <dbReference type="NCBI Taxonomy" id="1745969"/>
    <lineage>
        <taxon>Eukaryota</taxon>
        <taxon>Fungi</taxon>
        <taxon>Dikarya</taxon>
        <taxon>Basidiomycota</taxon>
        <taxon>Agaricomycotina</taxon>
        <taxon>Agaricomycetes</taxon>
        <taxon>Agaricomycetidae</taxon>
        <taxon>Agaricales</taxon>
        <taxon>Marasmiineae</taxon>
        <taxon>Mycenaceae</taxon>
        <taxon>Mycena</taxon>
    </lineage>
</organism>
<reference evidence="1" key="1">
    <citation type="submission" date="2023-03" db="EMBL/GenBank/DDBJ databases">
        <title>Massive genome expansion in bonnet fungi (Mycena s.s.) driven by repeated elements and novel gene families across ecological guilds.</title>
        <authorList>
            <consortium name="Lawrence Berkeley National Laboratory"/>
            <person name="Harder C.B."/>
            <person name="Miyauchi S."/>
            <person name="Viragh M."/>
            <person name="Kuo A."/>
            <person name="Thoen E."/>
            <person name="Andreopoulos B."/>
            <person name="Lu D."/>
            <person name="Skrede I."/>
            <person name="Drula E."/>
            <person name="Henrissat B."/>
            <person name="Morin E."/>
            <person name="Kohler A."/>
            <person name="Barry K."/>
            <person name="LaButti K."/>
            <person name="Morin E."/>
            <person name="Salamov A."/>
            <person name="Lipzen A."/>
            <person name="Mereny Z."/>
            <person name="Hegedus B."/>
            <person name="Baldrian P."/>
            <person name="Stursova M."/>
            <person name="Weitz H."/>
            <person name="Taylor A."/>
            <person name="Grigoriev I.V."/>
            <person name="Nagy L.G."/>
            <person name="Martin F."/>
            <person name="Kauserud H."/>
        </authorList>
    </citation>
    <scope>NUCLEOTIDE SEQUENCE</scope>
    <source>
        <strain evidence="1">CBHHK200</strain>
    </source>
</reference>
<evidence type="ECO:0000313" key="2">
    <source>
        <dbReference type="Proteomes" id="UP001218188"/>
    </source>
</evidence>
<name>A0AAD6TDN6_9AGAR</name>
<dbReference type="EMBL" id="JARJCM010000007">
    <property type="protein sequence ID" value="KAJ7044279.1"/>
    <property type="molecule type" value="Genomic_DNA"/>
</dbReference>
<protein>
    <submittedName>
        <fullName evidence="1">Uncharacterized protein</fullName>
    </submittedName>
</protein>
<dbReference type="AlphaFoldDB" id="A0AAD6TDN6"/>